<accession>A0A7W9KHE3</accession>
<dbReference type="AlphaFoldDB" id="A0A7W9KHE3"/>
<gene>
    <name evidence="1" type="ORF">BJ998_003661</name>
</gene>
<sequence length="140" mass="15728">MARRTFTPAQVTEMLARWHRGDSATDVAAAVGVDRKTVKKYADCALAAGIRPGGPPLTAADWTRLIARRHPVIAQPRLRRTTWLELDENRDFIAQLRAAGVPQERIWRRLRAERGVLSSLATLKRWVAENLAPAELVDVR</sequence>
<dbReference type="EMBL" id="JACHIR010000001">
    <property type="protein sequence ID" value="MBB5892465.1"/>
    <property type="molecule type" value="Genomic_DNA"/>
</dbReference>
<name>A0A7W9KHE3_9PSEU</name>
<proteinExistence type="predicted"/>
<comment type="caution">
    <text evidence="1">The sequence shown here is derived from an EMBL/GenBank/DDBJ whole genome shotgun (WGS) entry which is preliminary data.</text>
</comment>
<keyword evidence="2" id="KW-1185">Reference proteome</keyword>
<protein>
    <submittedName>
        <fullName evidence="1">Uncharacterized protein</fullName>
    </submittedName>
</protein>
<dbReference type="RefSeq" id="WP_184863230.1">
    <property type="nucleotide sequence ID" value="NZ_BAAAWY010000096.1"/>
</dbReference>
<evidence type="ECO:0000313" key="1">
    <source>
        <dbReference type="EMBL" id="MBB5892465.1"/>
    </source>
</evidence>
<reference evidence="1 2" key="1">
    <citation type="submission" date="2020-08" db="EMBL/GenBank/DDBJ databases">
        <title>Sequencing the genomes of 1000 actinobacteria strains.</title>
        <authorList>
            <person name="Klenk H.-P."/>
        </authorList>
    </citation>
    <scope>NUCLEOTIDE SEQUENCE [LARGE SCALE GENOMIC DNA]</scope>
    <source>
        <strain evidence="1 2">DSM 43851</strain>
    </source>
</reference>
<organism evidence="1 2">
    <name type="scientific">Kutzneria kofuensis</name>
    <dbReference type="NCBI Taxonomy" id="103725"/>
    <lineage>
        <taxon>Bacteria</taxon>
        <taxon>Bacillati</taxon>
        <taxon>Actinomycetota</taxon>
        <taxon>Actinomycetes</taxon>
        <taxon>Pseudonocardiales</taxon>
        <taxon>Pseudonocardiaceae</taxon>
        <taxon>Kutzneria</taxon>
    </lineage>
</organism>
<evidence type="ECO:0000313" key="2">
    <source>
        <dbReference type="Proteomes" id="UP000585638"/>
    </source>
</evidence>
<dbReference type="Proteomes" id="UP000585638">
    <property type="component" value="Unassembled WGS sequence"/>
</dbReference>